<name>A0A4U1J773_9BACT</name>
<dbReference type="EMBL" id="SSMQ01000034">
    <property type="protein sequence ID" value="TKD02404.1"/>
    <property type="molecule type" value="Genomic_DNA"/>
</dbReference>
<evidence type="ECO:0000313" key="2">
    <source>
        <dbReference type="Proteomes" id="UP000309215"/>
    </source>
</evidence>
<dbReference type="Proteomes" id="UP000309215">
    <property type="component" value="Unassembled WGS sequence"/>
</dbReference>
<sequence length="91" mass="9803">MQHQREPEETFVLGPASAGRALRARFGTFVGADYLPGKTAMRDALCERFGVSQLEAEELCDALEASGALRFISTPDGEGFHIDSDVVDEAA</sequence>
<reference evidence="1 2" key="1">
    <citation type="submission" date="2019-04" db="EMBL/GenBank/DDBJ databases">
        <authorList>
            <person name="Li Y."/>
            <person name="Wang J."/>
        </authorList>
    </citation>
    <scope>NUCLEOTIDE SEQUENCE [LARGE SCALE GENOMIC DNA]</scope>
    <source>
        <strain evidence="1 2">DSM 14668</strain>
    </source>
</reference>
<protein>
    <submittedName>
        <fullName evidence="1">Uncharacterized protein</fullName>
    </submittedName>
</protein>
<dbReference type="AlphaFoldDB" id="A0A4U1J773"/>
<dbReference type="RefSeq" id="WP_136932210.1">
    <property type="nucleotide sequence ID" value="NZ_SSMQ01000034.1"/>
</dbReference>
<comment type="caution">
    <text evidence="1">The sequence shown here is derived from an EMBL/GenBank/DDBJ whole genome shotgun (WGS) entry which is preliminary data.</text>
</comment>
<organism evidence="1 2">
    <name type="scientific">Polyangium fumosum</name>
    <dbReference type="NCBI Taxonomy" id="889272"/>
    <lineage>
        <taxon>Bacteria</taxon>
        <taxon>Pseudomonadati</taxon>
        <taxon>Myxococcota</taxon>
        <taxon>Polyangia</taxon>
        <taxon>Polyangiales</taxon>
        <taxon>Polyangiaceae</taxon>
        <taxon>Polyangium</taxon>
    </lineage>
</organism>
<dbReference type="OrthoDB" id="5518763at2"/>
<proteinExistence type="predicted"/>
<evidence type="ECO:0000313" key="1">
    <source>
        <dbReference type="EMBL" id="TKD02404.1"/>
    </source>
</evidence>
<keyword evidence="2" id="KW-1185">Reference proteome</keyword>
<gene>
    <name evidence="1" type="ORF">E8A74_28315</name>
</gene>
<accession>A0A4U1J773</accession>